<feature type="transmembrane region" description="Helical" evidence="2">
    <location>
        <begin position="63"/>
        <end position="84"/>
    </location>
</feature>
<accession>A0AAD8XYN4</accession>
<proteinExistence type="predicted"/>
<dbReference type="AlphaFoldDB" id="A0AAD8XYN4"/>
<evidence type="ECO:0000256" key="1">
    <source>
        <dbReference type="SAM" id="MobiDB-lite"/>
    </source>
</evidence>
<keyword evidence="2" id="KW-0472">Membrane</keyword>
<dbReference type="Proteomes" id="UP001224775">
    <property type="component" value="Unassembled WGS sequence"/>
</dbReference>
<feature type="transmembrane region" description="Helical" evidence="2">
    <location>
        <begin position="291"/>
        <end position="312"/>
    </location>
</feature>
<evidence type="ECO:0000313" key="4">
    <source>
        <dbReference type="Proteomes" id="UP001224775"/>
    </source>
</evidence>
<feature type="transmembrane region" description="Helical" evidence="2">
    <location>
        <begin position="122"/>
        <end position="143"/>
    </location>
</feature>
<feature type="compositionally biased region" description="Polar residues" evidence="1">
    <location>
        <begin position="1"/>
        <end position="11"/>
    </location>
</feature>
<organism evidence="3 4">
    <name type="scientific">Skeletonema marinoi</name>
    <dbReference type="NCBI Taxonomy" id="267567"/>
    <lineage>
        <taxon>Eukaryota</taxon>
        <taxon>Sar</taxon>
        <taxon>Stramenopiles</taxon>
        <taxon>Ochrophyta</taxon>
        <taxon>Bacillariophyta</taxon>
        <taxon>Coscinodiscophyceae</taxon>
        <taxon>Thalassiosirophycidae</taxon>
        <taxon>Thalassiosirales</taxon>
        <taxon>Skeletonemataceae</taxon>
        <taxon>Skeletonema</taxon>
        <taxon>Skeletonema marinoi-dohrnii complex</taxon>
    </lineage>
</organism>
<evidence type="ECO:0000256" key="2">
    <source>
        <dbReference type="SAM" id="Phobius"/>
    </source>
</evidence>
<keyword evidence="2" id="KW-0812">Transmembrane</keyword>
<dbReference type="EMBL" id="JATAAI010000029">
    <property type="protein sequence ID" value="KAK1736311.1"/>
    <property type="molecule type" value="Genomic_DNA"/>
</dbReference>
<keyword evidence="2" id="KW-1133">Transmembrane helix</keyword>
<evidence type="ECO:0000313" key="3">
    <source>
        <dbReference type="EMBL" id="KAK1736311.1"/>
    </source>
</evidence>
<feature type="transmembrane region" description="Helical" evidence="2">
    <location>
        <begin position="262"/>
        <end position="279"/>
    </location>
</feature>
<reference evidence="3" key="1">
    <citation type="submission" date="2023-06" db="EMBL/GenBank/DDBJ databases">
        <title>Survivors Of The Sea: Transcriptome response of Skeletonema marinoi to long-term dormancy.</title>
        <authorList>
            <person name="Pinder M.I.M."/>
            <person name="Kourtchenko O."/>
            <person name="Robertson E.K."/>
            <person name="Larsson T."/>
            <person name="Maumus F."/>
            <person name="Osuna-Cruz C.M."/>
            <person name="Vancaester E."/>
            <person name="Stenow R."/>
            <person name="Vandepoele K."/>
            <person name="Ploug H."/>
            <person name="Bruchert V."/>
            <person name="Godhe A."/>
            <person name="Topel M."/>
        </authorList>
    </citation>
    <scope>NUCLEOTIDE SEQUENCE</scope>
    <source>
        <strain evidence="3">R05AC</strain>
    </source>
</reference>
<sequence length="324" mass="37490">MFDRLSSQNAKSRPVSRGGATPYHRRESFIPQANRGKQFKWLIYENNGSYNGWFDWLPIWMRVGYFSPFVIVSLMFFYSAIFWYRPQPLHFEATVYETVISGKEVDYFLGRMPKTAAADLSIFLWGIIVVAHAKMTLGSIGAFPISFTGWSWLLLSSRAGIEFAAWAATTHEFLALGKLLAMIGSSIRLVAITNACVVCTIWNFILFPIIYFFSIPAGEKRRSFLKFNFGFFMTNIHVLNFPMAIINTVYGSQIRLFTFSDLWVAYLVICLYSIVYYFVMDRMGMHFYPIFCPRSAFCVGSIFGVLGLYYYLFLKWNELILLRM</sequence>
<feature type="region of interest" description="Disordered" evidence="1">
    <location>
        <begin position="1"/>
        <end position="23"/>
    </location>
</feature>
<feature type="transmembrane region" description="Helical" evidence="2">
    <location>
        <begin position="227"/>
        <end position="250"/>
    </location>
</feature>
<gene>
    <name evidence="3" type="ORF">QTG54_012911</name>
</gene>
<feature type="transmembrane region" description="Helical" evidence="2">
    <location>
        <begin position="189"/>
        <end position="215"/>
    </location>
</feature>
<comment type="caution">
    <text evidence="3">The sequence shown here is derived from an EMBL/GenBank/DDBJ whole genome shotgun (WGS) entry which is preliminary data.</text>
</comment>
<protein>
    <submittedName>
        <fullName evidence="3">Uncharacterized protein</fullName>
    </submittedName>
</protein>
<name>A0AAD8XYN4_9STRA</name>
<keyword evidence="4" id="KW-1185">Reference proteome</keyword>